<dbReference type="Proteomes" id="UP000294927">
    <property type="component" value="Unassembled WGS sequence"/>
</dbReference>
<organism evidence="1 2">
    <name type="scientific">Actinophytocola oryzae</name>
    <dbReference type="NCBI Taxonomy" id="502181"/>
    <lineage>
        <taxon>Bacteria</taxon>
        <taxon>Bacillati</taxon>
        <taxon>Actinomycetota</taxon>
        <taxon>Actinomycetes</taxon>
        <taxon>Pseudonocardiales</taxon>
        <taxon>Pseudonocardiaceae</taxon>
    </lineage>
</organism>
<keyword evidence="2" id="KW-1185">Reference proteome</keyword>
<dbReference type="EMBL" id="SOCP01000004">
    <property type="protein sequence ID" value="TDV53896.1"/>
    <property type="molecule type" value="Genomic_DNA"/>
</dbReference>
<evidence type="ECO:0000313" key="2">
    <source>
        <dbReference type="Proteomes" id="UP000294927"/>
    </source>
</evidence>
<sequence length="156" mass="17112">MGDNAEVTTWRDTTSEHVQSDLDRLLNTVLPFADEMLRKHGEFYPYGAAITREGEEQVFAADTGETDDPNPSEVLTSLVNGMSAEANDLRAAALVSDVTSEKTDAIMVHLEHADSMAITVVLPYRFADEDAAASDLEYEDMAATPAEALIWRRSLC</sequence>
<gene>
    <name evidence="1" type="ORF">CLV71_104364</name>
</gene>
<reference evidence="1 2" key="1">
    <citation type="submission" date="2019-03" db="EMBL/GenBank/DDBJ databases">
        <title>Genomic Encyclopedia of Archaeal and Bacterial Type Strains, Phase II (KMG-II): from individual species to whole genera.</title>
        <authorList>
            <person name="Goeker M."/>
        </authorList>
    </citation>
    <scope>NUCLEOTIDE SEQUENCE [LARGE SCALE GENOMIC DNA]</scope>
    <source>
        <strain evidence="1 2">DSM 45499</strain>
    </source>
</reference>
<proteinExistence type="predicted"/>
<comment type="caution">
    <text evidence="1">The sequence shown here is derived from an EMBL/GenBank/DDBJ whole genome shotgun (WGS) entry which is preliminary data.</text>
</comment>
<dbReference type="AlphaFoldDB" id="A0A4R7VV61"/>
<protein>
    <submittedName>
        <fullName evidence="1">Uncharacterized protein</fullName>
    </submittedName>
</protein>
<evidence type="ECO:0000313" key="1">
    <source>
        <dbReference type="EMBL" id="TDV53896.1"/>
    </source>
</evidence>
<name>A0A4R7VV61_9PSEU</name>
<accession>A0A4R7VV61</accession>